<dbReference type="EMBL" id="CP159485">
    <property type="protein sequence ID" value="XCI29934.1"/>
    <property type="molecule type" value="Genomic_DNA"/>
</dbReference>
<reference evidence="1" key="1">
    <citation type="journal article" date="2018" name="Antonie Van Leeuwenhoek">
        <title>Proteinivorax hydrogeniformans sp. nov., an anaerobic, haloalkaliphilic bacterium fermenting proteinaceous compounds with high hydrogen production.</title>
        <authorList>
            <person name="Boltyanskaya Y."/>
            <person name="Detkova E."/>
            <person name="Pimenov N."/>
            <person name="Kevbrin V."/>
        </authorList>
    </citation>
    <scope>NUCLEOTIDE SEQUENCE</scope>
    <source>
        <strain evidence="1">Z-710</strain>
    </source>
</reference>
<protein>
    <recommendedName>
        <fullName evidence="2">Flagellar hook-length control protein FliK</fullName>
    </recommendedName>
</protein>
<evidence type="ECO:0000313" key="1">
    <source>
        <dbReference type="EMBL" id="XCI29934.1"/>
    </source>
</evidence>
<dbReference type="AlphaFoldDB" id="A0AAU8HX04"/>
<proteinExistence type="predicted"/>
<reference evidence="1" key="2">
    <citation type="submission" date="2024-06" db="EMBL/GenBank/DDBJ databases">
        <authorList>
            <person name="Petrova K.O."/>
            <person name="Toshchakov S.V."/>
            <person name="Boltjanskaja Y.V."/>
            <person name="Kevbrin V.V."/>
        </authorList>
    </citation>
    <scope>NUCLEOTIDE SEQUENCE</scope>
    <source>
        <strain evidence="1">Z-710</strain>
    </source>
</reference>
<gene>
    <name evidence="1" type="ORF">PRVXH_001286</name>
</gene>
<dbReference type="RefSeq" id="WP_353894481.1">
    <property type="nucleotide sequence ID" value="NZ_CP159485.1"/>
</dbReference>
<accession>A0AAU8HX04</accession>
<name>A0AAU8HX04_9FIRM</name>
<evidence type="ECO:0008006" key="2">
    <source>
        <dbReference type="Google" id="ProtNLM"/>
    </source>
</evidence>
<organism evidence="1">
    <name type="scientific">Proteinivorax hydrogeniformans</name>
    <dbReference type="NCBI Taxonomy" id="1826727"/>
    <lineage>
        <taxon>Bacteria</taxon>
        <taxon>Bacillati</taxon>
        <taxon>Bacillota</taxon>
        <taxon>Clostridia</taxon>
        <taxon>Eubacteriales</taxon>
        <taxon>Proteinivoracaceae</taxon>
        <taxon>Proteinivorax</taxon>
    </lineage>
</organism>
<sequence>MLDSIRGFTTQLLLNSKKGDNLQLKVGEKVKAKIMKVYAQGVTLKLQGKLLTANTKTIDVPLREGSEQYFIYSGLNKSGEMILKPAESEKSEHQVKQALDRVLTELNLPKSEQGREIVKKMMELKVNLDKGDIQKINNLLPPKENNKEVIHRLVSLLKVGASLSKENVQTMRSDVGATVKEELINLQQHADKFVKSSSPSLRQLGAEINSFIQSNKVSLDTTYGIDNSVKEVLTEPKAQNIFKLLSSAVNAKQQPSTNALPNSNEAPLITEQAFTKSQPAQPLKLVTGFELLKNLVLEPNLTGQDEKINSNLLKNLQINENVEQTGEKITKGENLSPNLREEGGEIVRSLVNISRSFAAMEAQQLATFNASSSTQNYMLTFDVPIEHKSELHMANISVKKEGKTSKDKSESGRTFVTVNVQTKNIGTVVSKLDIKDKNLSCVFEVENEKTIMLLKPELNRLENVLEQEFKVLNLDVKLKEEQDVEYSKSQDLSINKLDIRV</sequence>